<evidence type="ECO:0000313" key="1">
    <source>
        <dbReference type="EMBL" id="CAF2097315.1"/>
    </source>
</evidence>
<accession>A0A817B1N3</accession>
<protein>
    <submittedName>
        <fullName evidence="2">(rape) hypothetical protein</fullName>
    </submittedName>
</protein>
<dbReference type="Proteomes" id="UP001295469">
    <property type="component" value="Chromosome A04"/>
</dbReference>
<dbReference type="AlphaFoldDB" id="A0A817B1N3"/>
<gene>
    <name evidence="2" type="ORF">DARMORV10_A04P23060.1</name>
    <name evidence="1" type="ORF">DARMORV10_A05P18100.1</name>
</gene>
<organism evidence="2">
    <name type="scientific">Brassica napus</name>
    <name type="common">Rape</name>
    <dbReference type="NCBI Taxonomy" id="3708"/>
    <lineage>
        <taxon>Eukaryota</taxon>
        <taxon>Viridiplantae</taxon>
        <taxon>Streptophyta</taxon>
        <taxon>Embryophyta</taxon>
        <taxon>Tracheophyta</taxon>
        <taxon>Spermatophyta</taxon>
        <taxon>Magnoliopsida</taxon>
        <taxon>eudicotyledons</taxon>
        <taxon>Gunneridae</taxon>
        <taxon>Pentapetalae</taxon>
        <taxon>rosids</taxon>
        <taxon>malvids</taxon>
        <taxon>Brassicales</taxon>
        <taxon>Brassicaceae</taxon>
        <taxon>Brassiceae</taxon>
        <taxon>Brassica</taxon>
    </lineage>
</organism>
<proteinExistence type="predicted"/>
<dbReference type="Proteomes" id="UP001295469">
    <property type="component" value="Chromosome A05"/>
</dbReference>
<sequence>MWRGPSLVSWISEFGLGKWRLFPDFVLMSGVLRGHKFHRDEASSSLSKSVGVVNSSFSPLPNKSSSLAGELGVI</sequence>
<dbReference type="EMBL" id="HG994358">
    <property type="protein sequence ID" value="CAF2285345.1"/>
    <property type="molecule type" value="Genomic_DNA"/>
</dbReference>
<evidence type="ECO:0000313" key="2">
    <source>
        <dbReference type="EMBL" id="CAF2285345.1"/>
    </source>
</evidence>
<name>A0A817B1N3_BRANA</name>
<dbReference type="EMBL" id="HG994359">
    <property type="protein sequence ID" value="CAF2097315.1"/>
    <property type="molecule type" value="Genomic_DNA"/>
</dbReference>
<reference evidence="2" key="1">
    <citation type="submission" date="2021-01" db="EMBL/GenBank/DDBJ databases">
        <authorList>
            <consortium name="Genoscope - CEA"/>
            <person name="William W."/>
        </authorList>
    </citation>
    <scope>NUCLEOTIDE SEQUENCE</scope>
</reference>